<dbReference type="OrthoDB" id="6500128at2759"/>
<evidence type="ECO:0000313" key="3">
    <source>
        <dbReference type="Proteomes" id="UP000054018"/>
    </source>
</evidence>
<dbReference type="HOGENOM" id="CLU_1098863_0_0_1"/>
<evidence type="ECO:0000313" key="2">
    <source>
        <dbReference type="EMBL" id="KIK17481.1"/>
    </source>
</evidence>
<gene>
    <name evidence="2" type="ORF">PISMIDRAFT_15052</name>
</gene>
<dbReference type="EMBL" id="KN833826">
    <property type="protein sequence ID" value="KIK17481.1"/>
    <property type="molecule type" value="Genomic_DNA"/>
</dbReference>
<feature type="transmembrane region" description="Helical" evidence="1">
    <location>
        <begin position="53"/>
        <end position="78"/>
    </location>
</feature>
<dbReference type="STRING" id="765257.A0A0C9YLG4"/>
<protein>
    <submittedName>
        <fullName evidence="2">Uncharacterized protein</fullName>
    </submittedName>
</protein>
<keyword evidence="1" id="KW-0812">Transmembrane</keyword>
<name>A0A0C9YLG4_9AGAM</name>
<feature type="transmembrane region" description="Helical" evidence="1">
    <location>
        <begin position="201"/>
        <end position="225"/>
    </location>
</feature>
<dbReference type="AlphaFoldDB" id="A0A0C9YLG4"/>
<organism evidence="2 3">
    <name type="scientific">Pisolithus microcarpus 441</name>
    <dbReference type="NCBI Taxonomy" id="765257"/>
    <lineage>
        <taxon>Eukaryota</taxon>
        <taxon>Fungi</taxon>
        <taxon>Dikarya</taxon>
        <taxon>Basidiomycota</taxon>
        <taxon>Agaricomycotina</taxon>
        <taxon>Agaricomycetes</taxon>
        <taxon>Agaricomycetidae</taxon>
        <taxon>Boletales</taxon>
        <taxon>Sclerodermatineae</taxon>
        <taxon>Pisolithaceae</taxon>
        <taxon>Pisolithus</taxon>
    </lineage>
</organism>
<feature type="transmembrane region" description="Helical" evidence="1">
    <location>
        <begin position="20"/>
        <end position="41"/>
    </location>
</feature>
<evidence type="ECO:0000256" key="1">
    <source>
        <dbReference type="SAM" id="Phobius"/>
    </source>
</evidence>
<keyword evidence="3" id="KW-1185">Reference proteome</keyword>
<dbReference type="Proteomes" id="UP000054018">
    <property type="component" value="Unassembled WGS sequence"/>
</dbReference>
<reference evidence="3" key="2">
    <citation type="submission" date="2015-01" db="EMBL/GenBank/DDBJ databases">
        <title>Evolutionary Origins and Diversification of the Mycorrhizal Mutualists.</title>
        <authorList>
            <consortium name="DOE Joint Genome Institute"/>
            <consortium name="Mycorrhizal Genomics Consortium"/>
            <person name="Kohler A."/>
            <person name="Kuo A."/>
            <person name="Nagy L.G."/>
            <person name="Floudas D."/>
            <person name="Copeland A."/>
            <person name="Barry K.W."/>
            <person name="Cichocki N."/>
            <person name="Veneault-Fourrey C."/>
            <person name="LaButti K."/>
            <person name="Lindquist E.A."/>
            <person name="Lipzen A."/>
            <person name="Lundell T."/>
            <person name="Morin E."/>
            <person name="Murat C."/>
            <person name="Riley R."/>
            <person name="Ohm R."/>
            <person name="Sun H."/>
            <person name="Tunlid A."/>
            <person name="Henrissat B."/>
            <person name="Grigoriev I.V."/>
            <person name="Hibbett D.S."/>
            <person name="Martin F."/>
        </authorList>
    </citation>
    <scope>NUCLEOTIDE SEQUENCE [LARGE SCALE GENOMIC DNA]</scope>
    <source>
        <strain evidence="3">441</strain>
    </source>
</reference>
<keyword evidence="1" id="KW-1133">Transmembrane helix</keyword>
<keyword evidence="1" id="KW-0472">Membrane</keyword>
<sequence length="253" mass="28194">MFPGCGDTHPSDIPNVCAQPFWSAFVPGLLVLIFGLAEMLLDPAQSRYNGHGDIQFLLTFIAVLEFLPWVTLGIYVVASNTGLGVISTMPLKIPPDDHLRDNHVVGSLEGYASIFEWVTYSWMYPVIKVGNTREMEPEDVWDLSSAMQSKSIFIKFMATEYISGPNCRQDQSGLSRTVGHHRVPTSHFTDVANRSDLLLDILLTIVTVLLSYAAPFFLHQVLYLIENPTREDRSKACVLALKARHIVVLTSTP</sequence>
<reference evidence="2 3" key="1">
    <citation type="submission" date="2014-04" db="EMBL/GenBank/DDBJ databases">
        <authorList>
            <consortium name="DOE Joint Genome Institute"/>
            <person name="Kuo A."/>
            <person name="Kohler A."/>
            <person name="Costa M.D."/>
            <person name="Nagy L.G."/>
            <person name="Floudas D."/>
            <person name="Copeland A."/>
            <person name="Barry K.W."/>
            <person name="Cichocki N."/>
            <person name="Veneault-Fourrey C."/>
            <person name="LaButti K."/>
            <person name="Lindquist E.A."/>
            <person name="Lipzen A."/>
            <person name="Lundell T."/>
            <person name="Morin E."/>
            <person name="Murat C."/>
            <person name="Sun H."/>
            <person name="Tunlid A."/>
            <person name="Henrissat B."/>
            <person name="Grigoriev I.V."/>
            <person name="Hibbett D.S."/>
            <person name="Martin F."/>
            <person name="Nordberg H.P."/>
            <person name="Cantor M.N."/>
            <person name="Hua S.X."/>
        </authorList>
    </citation>
    <scope>NUCLEOTIDE SEQUENCE [LARGE SCALE GENOMIC DNA]</scope>
    <source>
        <strain evidence="2 3">441</strain>
    </source>
</reference>
<accession>A0A0C9YLG4</accession>
<proteinExistence type="predicted"/>